<keyword evidence="2" id="KW-0408">Iron</keyword>
<dbReference type="PANTHER" id="PTHR13903">
    <property type="entry name" value="PIRIN-RELATED"/>
    <property type="match status" value="1"/>
</dbReference>
<evidence type="ECO:0000256" key="2">
    <source>
        <dbReference type="PIRSR" id="PIRSR006232-1"/>
    </source>
</evidence>
<organism evidence="6 7">
    <name type="scientific">Natronospirillum operosum</name>
    <dbReference type="NCBI Taxonomy" id="2759953"/>
    <lineage>
        <taxon>Bacteria</taxon>
        <taxon>Pseudomonadati</taxon>
        <taxon>Pseudomonadota</taxon>
        <taxon>Gammaproteobacteria</taxon>
        <taxon>Oceanospirillales</taxon>
        <taxon>Natronospirillaceae</taxon>
        <taxon>Natronospirillum</taxon>
    </lineage>
</organism>
<reference evidence="6 7" key="1">
    <citation type="submission" date="2019-04" db="EMBL/GenBank/DDBJ databases">
        <title>Natronospirillum operosus gen. nov., sp. nov., a haloalkaliphilic satellite isolated from decaying biomass of laboratory culture of cyanobacterium Geitlerinema sp. and proposal of Natronospirillaceae fam. nov. and Saccharospirillaceae fam. nov.</title>
        <authorList>
            <person name="Kevbrin V."/>
            <person name="Boltyanskaya Y."/>
            <person name="Koziaeva V."/>
            <person name="Grouzdev D.S."/>
            <person name="Park M."/>
            <person name="Cho J."/>
        </authorList>
    </citation>
    <scope>NUCLEOTIDE SEQUENCE [LARGE SCALE GENOMIC DNA]</scope>
    <source>
        <strain evidence="6 7">G-116</strain>
    </source>
</reference>
<dbReference type="Pfam" id="PF02678">
    <property type="entry name" value="Pirin"/>
    <property type="match status" value="1"/>
</dbReference>
<dbReference type="SUPFAM" id="SSF51182">
    <property type="entry name" value="RmlC-like cupins"/>
    <property type="match status" value="1"/>
</dbReference>
<feature type="binding site" evidence="2">
    <location>
        <position position="95"/>
    </location>
    <ligand>
        <name>Fe cation</name>
        <dbReference type="ChEBI" id="CHEBI:24875"/>
    </ligand>
</feature>
<proteinExistence type="inferred from homology"/>
<accession>A0A4Z0WBX7</accession>
<dbReference type="RefSeq" id="WP_135483719.1">
    <property type="nucleotide sequence ID" value="NZ_SRMF01000005.1"/>
</dbReference>
<comment type="similarity">
    <text evidence="1 3">Belongs to the pirin family.</text>
</comment>
<dbReference type="PIRSF" id="PIRSF006232">
    <property type="entry name" value="Pirin"/>
    <property type="match status" value="1"/>
</dbReference>
<feature type="binding site" evidence="2">
    <location>
        <position position="53"/>
    </location>
    <ligand>
        <name>Fe cation</name>
        <dbReference type="ChEBI" id="CHEBI:24875"/>
    </ligand>
</feature>
<evidence type="ECO:0000259" key="4">
    <source>
        <dbReference type="Pfam" id="PF02678"/>
    </source>
</evidence>
<dbReference type="GO" id="GO:0046872">
    <property type="term" value="F:metal ion binding"/>
    <property type="evidence" value="ECO:0007669"/>
    <property type="project" value="UniProtKB-KW"/>
</dbReference>
<evidence type="ECO:0000313" key="6">
    <source>
        <dbReference type="EMBL" id="TGG92385.1"/>
    </source>
</evidence>
<dbReference type="AlphaFoldDB" id="A0A4Z0WBX7"/>
<dbReference type="CDD" id="cd02247">
    <property type="entry name" value="cupin_pirin_C"/>
    <property type="match status" value="1"/>
</dbReference>
<dbReference type="PANTHER" id="PTHR13903:SF8">
    <property type="entry name" value="PIRIN"/>
    <property type="match status" value="1"/>
</dbReference>
<dbReference type="Gene3D" id="2.60.120.10">
    <property type="entry name" value="Jelly Rolls"/>
    <property type="match status" value="2"/>
</dbReference>
<feature type="binding site" evidence="2">
    <location>
        <position position="97"/>
    </location>
    <ligand>
        <name>Fe cation</name>
        <dbReference type="ChEBI" id="CHEBI:24875"/>
    </ligand>
</feature>
<feature type="domain" description="Pirin N-terminal" evidence="4">
    <location>
        <begin position="17"/>
        <end position="113"/>
    </location>
</feature>
<dbReference type="InterPro" id="IPR011051">
    <property type="entry name" value="RmlC_Cupin_sf"/>
</dbReference>
<comment type="cofactor">
    <cofactor evidence="2">
        <name>Fe cation</name>
        <dbReference type="ChEBI" id="CHEBI:24875"/>
    </cofactor>
    <text evidence="2">Binds 1 Fe cation per subunit.</text>
</comment>
<evidence type="ECO:0000259" key="5">
    <source>
        <dbReference type="Pfam" id="PF05726"/>
    </source>
</evidence>
<keyword evidence="2" id="KW-0479">Metal-binding</keyword>
<dbReference type="OrthoDB" id="9780903at2"/>
<sequence>MGTVKVSGRAHDMEGVPVRRVMPHRTCRAIGPFVFLDHMGPTEVPVQVAPHPHIGLSTLTWLFSGEMRHRDSLGNDQMVRPGEVNWMTAGRGIVHSERAGDLSAPLHGLQCWVAQHREEEQGESSFQHLASAALPRFSSEGVDWTLIVGHWLEQRSPLNIQWPTFFAEGRVQAAETWQWRYPSSHALGVYVVSGRLTVDWHDGEAMTLAPGELGAFPPPESQAGPVVSADVGTHFVVLGGEPLPEPRQFDWNFVSSDPALLAQARADWIAERFPSVPGDSGRIPHPAEKSSG</sequence>
<feature type="binding site" evidence="2">
    <location>
        <position position="51"/>
    </location>
    <ligand>
        <name>Fe cation</name>
        <dbReference type="ChEBI" id="CHEBI:24875"/>
    </ligand>
</feature>
<dbReference type="InterPro" id="IPR014710">
    <property type="entry name" value="RmlC-like_jellyroll"/>
</dbReference>
<feature type="domain" description="Pirin C-terminal" evidence="5">
    <location>
        <begin position="168"/>
        <end position="273"/>
    </location>
</feature>
<evidence type="ECO:0000256" key="1">
    <source>
        <dbReference type="ARBA" id="ARBA00008416"/>
    </source>
</evidence>
<dbReference type="InterPro" id="IPR008778">
    <property type="entry name" value="Pirin_C_dom"/>
</dbReference>
<name>A0A4Z0WBX7_9GAMM</name>
<evidence type="ECO:0000313" key="7">
    <source>
        <dbReference type="Proteomes" id="UP000297475"/>
    </source>
</evidence>
<keyword evidence="7" id="KW-1185">Reference proteome</keyword>
<dbReference type="InterPro" id="IPR012093">
    <property type="entry name" value="Pirin"/>
</dbReference>
<gene>
    <name evidence="6" type="ORF">E4656_12975</name>
</gene>
<dbReference type="CDD" id="cd02909">
    <property type="entry name" value="cupin_pirin_N"/>
    <property type="match status" value="1"/>
</dbReference>
<comment type="caution">
    <text evidence="6">The sequence shown here is derived from an EMBL/GenBank/DDBJ whole genome shotgun (WGS) entry which is preliminary data.</text>
</comment>
<evidence type="ECO:0000256" key="3">
    <source>
        <dbReference type="RuleBase" id="RU003457"/>
    </source>
</evidence>
<dbReference type="Proteomes" id="UP000297475">
    <property type="component" value="Unassembled WGS sequence"/>
</dbReference>
<protein>
    <submittedName>
        <fullName evidence="6">Pirin family protein</fullName>
    </submittedName>
</protein>
<dbReference type="Pfam" id="PF05726">
    <property type="entry name" value="Pirin_C"/>
    <property type="match status" value="1"/>
</dbReference>
<dbReference type="EMBL" id="SRMF01000005">
    <property type="protein sequence ID" value="TGG92385.1"/>
    <property type="molecule type" value="Genomic_DNA"/>
</dbReference>
<dbReference type="InterPro" id="IPR003829">
    <property type="entry name" value="Pirin_N_dom"/>
</dbReference>